<accession>A0ABT2NWW2</accession>
<reference evidence="1 2" key="1">
    <citation type="submission" date="2018-08" db="EMBL/GenBank/DDBJ databases">
        <title>Draft genome sequences of Leuconostoc spp. and Weissella spp. with biocontrol potential.</title>
        <authorList>
            <person name="Lo R."/>
            <person name="Ho V.T.T."/>
            <person name="Turner M.S."/>
        </authorList>
    </citation>
    <scope>NUCLEOTIDE SEQUENCE [LARGE SCALE GENOMIC DNA]</scope>
    <source>
        <strain evidence="1 2">733</strain>
    </source>
</reference>
<dbReference type="EMBL" id="QVOV01000008">
    <property type="protein sequence ID" value="MCT8389849.1"/>
    <property type="molecule type" value="Genomic_DNA"/>
</dbReference>
<proteinExistence type="predicted"/>
<evidence type="ECO:0008006" key="3">
    <source>
        <dbReference type="Google" id="ProtNLM"/>
    </source>
</evidence>
<name>A0ABT2NWW2_9LACO</name>
<dbReference type="Proteomes" id="UP001525857">
    <property type="component" value="Unassembled WGS sequence"/>
</dbReference>
<organism evidence="1 2">
    <name type="scientific">Leuconostoc holzapfelii</name>
    <dbReference type="NCBI Taxonomy" id="434464"/>
    <lineage>
        <taxon>Bacteria</taxon>
        <taxon>Bacillati</taxon>
        <taxon>Bacillota</taxon>
        <taxon>Bacilli</taxon>
        <taxon>Lactobacillales</taxon>
        <taxon>Lactobacillaceae</taxon>
        <taxon>Leuconostoc</taxon>
    </lineage>
</organism>
<comment type="caution">
    <text evidence="1">The sequence shown here is derived from an EMBL/GenBank/DDBJ whole genome shotgun (WGS) entry which is preliminary data.</text>
</comment>
<sequence>MVGMLMSETYPNYDPTWPMQVFGQLYQDQGMKKWGGFYLSDHTAVLNQAATQQAAIAARQLKPQMRTVDLITQCRIAIEKQLLVSLQPDLITFNSSGERVIPALVSGRITSYNARELRIANTIFPWEAIRWLAIITPADLPH</sequence>
<evidence type="ECO:0000313" key="1">
    <source>
        <dbReference type="EMBL" id="MCT8389849.1"/>
    </source>
</evidence>
<protein>
    <recommendedName>
        <fullName evidence="3">DNA-directed RNA polymerase beta subunit</fullName>
    </recommendedName>
</protein>
<evidence type="ECO:0000313" key="2">
    <source>
        <dbReference type="Proteomes" id="UP001525857"/>
    </source>
</evidence>
<gene>
    <name evidence="1" type="ORF">D0501_07150</name>
</gene>
<keyword evidence="2" id="KW-1185">Reference proteome</keyword>